<dbReference type="EMBL" id="SRQM01000123">
    <property type="protein sequence ID" value="KAG6117849.1"/>
    <property type="molecule type" value="Genomic_DNA"/>
</dbReference>
<evidence type="ECO:0000313" key="2">
    <source>
        <dbReference type="EMBL" id="KAG6117849.1"/>
    </source>
</evidence>
<accession>A0A9P7Q4N4</accession>
<sequence>MQSPCACIDCTSVSWSKLKISDDFRAPEETFSDKRRTRSTENYTFQRSETPLYPLSPSGSASSSSSSRGWDTIEPSERNFPNGCHWTLPSIDTRASNDQSCRLPGINELGLDYLPPFQAQSVRSSSPDGENGHINEKYTTEQGDFIIYAVHDLALDWKQVEEEYAALFGTRPRRNRQGVQGWYYRSNYHIPVWDSDGRLIFNDENDPEPQHQTIKCRDAVKDKRKTRLGLGLGQRYPERAMKYHWVSPQLKRQWQDWALKRQAQYDTKKKRRRRCDIV</sequence>
<feature type="region of interest" description="Disordered" evidence="1">
    <location>
        <begin position="28"/>
        <end position="76"/>
    </location>
</feature>
<name>A0A9P7Q4N4_9HYPO</name>
<organism evidence="2 3">
    <name type="scientific">Claviceps humidiphila</name>
    <dbReference type="NCBI Taxonomy" id="1294629"/>
    <lineage>
        <taxon>Eukaryota</taxon>
        <taxon>Fungi</taxon>
        <taxon>Dikarya</taxon>
        <taxon>Ascomycota</taxon>
        <taxon>Pezizomycotina</taxon>
        <taxon>Sordariomycetes</taxon>
        <taxon>Hypocreomycetidae</taxon>
        <taxon>Hypocreales</taxon>
        <taxon>Clavicipitaceae</taxon>
        <taxon>Claviceps</taxon>
    </lineage>
</organism>
<dbReference type="AlphaFoldDB" id="A0A9P7Q4N4"/>
<feature type="compositionally biased region" description="Polar residues" evidence="1">
    <location>
        <begin position="40"/>
        <end position="49"/>
    </location>
</feature>
<protein>
    <submittedName>
        <fullName evidence="2">Uncharacterized protein</fullName>
    </submittedName>
</protein>
<feature type="compositionally biased region" description="Low complexity" evidence="1">
    <location>
        <begin position="56"/>
        <end position="67"/>
    </location>
</feature>
<evidence type="ECO:0000256" key="1">
    <source>
        <dbReference type="SAM" id="MobiDB-lite"/>
    </source>
</evidence>
<evidence type="ECO:0000313" key="3">
    <source>
        <dbReference type="Proteomes" id="UP000732380"/>
    </source>
</evidence>
<comment type="caution">
    <text evidence="2">The sequence shown here is derived from an EMBL/GenBank/DDBJ whole genome shotgun (WGS) entry which is preliminary data.</text>
</comment>
<proteinExistence type="predicted"/>
<dbReference type="Proteomes" id="UP000732380">
    <property type="component" value="Unassembled WGS sequence"/>
</dbReference>
<gene>
    <name evidence="2" type="ORF">E4U13_000731</name>
</gene>
<keyword evidence="3" id="KW-1185">Reference proteome</keyword>
<reference evidence="2 3" key="1">
    <citation type="journal article" date="2020" name="bioRxiv">
        <title>Whole genome comparisons of ergot fungi reveals the divergence and evolution of species within the genus Claviceps are the result of varying mechanisms driving genome evolution and host range expansion.</title>
        <authorList>
            <person name="Wyka S.A."/>
            <person name="Mondo S.J."/>
            <person name="Liu M."/>
            <person name="Dettman J."/>
            <person name="Nalam V."/>
            <person name="Broders K.D."/>
        </authorList>
    </citation>
    <scope>NUCLEOTIDE SEQUENCE [LARGE SCALE GENOMIC DNA]</scope>
    <source>
        <strain evidence="2 3">LM576</strain>
    </source>
</reference>